<dbReference type="GO" id="GO:0005524">
    <property type="term" value="F:ATP binding"/>
    <property type="evidence" value="ECO:0007669"/>
    <property type="project" value="UniProtKB-UniRule"/>
</dbReference>
<dbReference type="SUPFAM" id="SSF52540">
    <property type="entry name" value="P-loop containing nucleoside triphosphate hydrolases"/>
    <property type="match status" value="2"/>
</dbReference>
<sequence length="1209" mass="137730">MHLKYIELFGFKTFPDKIRIPFDKGINVIVGPNGCGKTNIVDAVRFILGEQNLKELRLKSMNDIIFHGSNIRNGSSVALCRGVFENSAGGSFKYKDFSEIMVERRHFKNKETEYKINGISVPYREYLDFFNESGLSKHYSIIDSYKINSLLNFKPAELRLFFEEASGITKYKIQKKSASKKLEAAVNNLLRIGDLLGEVESRLEDLEKSAKKLEEYRLAETEKNRYEYVLYFRSKNKIISDIEKYKSELEIYSAQLAEAGARIASLLDMLTDAKTSFDDIEKTYKTAANEKNSRLIELAKLGSDIEYLEIKIKDMESEITKKTKEADEQDESRKRNAEKLTGLKEKLLNDESNFKNLNEKLNITAKSLSEKKEFMLKAKGILADIEDEILDIIEKSQNGKNKIIFIDKNIKNIEAKIIETQNNADKISAELKDAEVSFSQKNLDLKDNELSAETVKKRYSDNEAELIRLDKEFNEYFSQKNALEKELIKVNVEITKLKEFIGNREGFSEGVKDFLKSKKDYETFPLYDAIEIEPGFENAAAASFGDAVETVILDNIGYARKAIEYINADKRGKIKIFIPGKNKNKNDSENGGLECEVCRELNLVPIKEKIKLNYKNISFEDIGKDFYYCEDKNKILDYIERNNFFPEVNIITDDGSIFTSDGFISAGKDKDDDGANLFINKNKLSEYSALESVKKEELKSIETSLASVQSKIKEHKENKEKISGKIRALEMARFAIESDLKHIKNIVEKSKERYNILIRESANLEKEKQNEYGEKEELQDEIILLESEYKLKNAAKNEEEQKLAAAEKDIEKIKEEETALRIEINSAGQNINFLKKQIKDLEYNLSNYDKRINSLREQNEKYAREINAASEDLSAKRKNIEALNLSVKEADILIKESEAKLESLKEKISAAEKDIERANERKSDIEKKQNSLQAYININNEKLAEIDSNSAAVRLAGGLSEEDKIFIDGIADLSDNNIKKNIEQLSVKILEIGNVNMNAAEEYKTALERFDFLGKQKKDLENSIETLNGIIKKLDAVSKEKFKSSMSDIRQKFKELFVFLFGGGNADILSVVSKVSEEIEFEASQKPELNEKEADAEETQGMEINVQIPGKKFTGINILSQGERVLVAVSLLFAIFLTKKTPFCVIDEVDAPLDFANNARYNKLIEEISNYSQIIMITHNKKTMEVGKNIFGVTSKHPGISGIVSVAMN</sequence>
<dbReference type="Gene3D" id="1.10.287.1490">
    <property type="match status" value="1"/>
</dbReference>
<dbReference type="AlphaFoldDB" id="A0A520XCL5"/>
<evidence type="ECO:0000256" key="5">
    <source>
        <dbReference type="ARBA" id="ARBA00023125"/>
    </source>
</evidence>
<evidence type="ECO:0000256" key="4">
    <source>
        <dbReference type="ARBA" id="ARBA00023054"/>
    </source>
</evidence>
<comment type="similarity">
    <text evidence="6">Belongs to the SMC family.</text>
</comment>
<dbReference type="Pfam" id="PF02463">
    <property type="entry name" value="SMC_N"/>
    <property type="match status" value="1"/>
</dbReference>
<dbReference type="Proteomes" id="UP000322454">
    <property type="component" value="Unassembled WGS sequence"/>
</dbReference>
<dbReference type="Pfam" id="PF06470">
    <property type="entry name" value="SMC_hinge"/>
    <property type="match status" value="1"/>
</dbReference>
<dbReference type="GO" id="GO:0030261">
    <property type="term" value="P:chromosome condensation"/>
    <property type="evidence" value="ECO:0007669"/>
    <property type="project" value="InterPro"/>
</dbReference>
<evidence type="ECO:0000259" key="7">
    <source>
        <dbReference type="Pfam" id="PF02463"/>
    </source>
</evidence>
<dbReference type="GO" id="GO:0006260">
    <property type="term" value="P:DNA replication"/>
    <property type="evidence" value="ECO:0007669"/>
    <property type="project" value="UniProtKB-UniRule"/>
</dbReference>
<evidence type="ECO:0000256" key="1">
    <source>
        <dbReference type="ARBA" id="ARBA00022490"/>
    </source>
</evidence>
<accession>A0A520XCL5</accession>
<organism evidence="9 10">
    <name type="scientific">Candidatus Acidulodesulfobacterium acidiphilum</name>
    <dbReference type="NCBI Taxonomy" id="2597224"/>
    <lineage>
        <taxon>Bacteria</taxon>
        <taxon>Deltaproteobacteria</taxon>
        <taxon>Candidatus Acidulodesulfobacterales</taxon>
        <taxon>Candidatus Acidulodesulfobacterium</taxon>
    </lineage>
</organism>
<comment type="caution">
    <text evidence="9">The sequence shown here is derived from an EMBL/GenBank/DDBJ whole genome shotgun (WGS) entry which is preliminary data.</text>
</comment>
<dbReference type="Gene3D" id="3.30.70.1620">
    <property type="match status" value="1"/>
</dbReference>
<feature type="domain" description="RecF/RecN/SMC N-terminal" evidence="7">
    <location>
        <begin position="3"/>
        <end position="1200"/>
    </location>
</feature>
<dbReference type="InterPro" id="IPR036277">
    <property type="entry name" value="SMC_hinge_sf"/>
</dbReference>
<feature type="coiled-coil region" evidence="6">
    <location>
        <begin position="698"/>
        <end position="935"/>
    </location>
</feature>
<evidence type="ECO:0000313" key="10">
    <source>
        <dbReference type="Proteomes" id="UP000322454"/>
    </source>
</evidence>
<dbReference type="GO" id="GO:0005694">
    <property type="term" value="C:chromosome"/>
    <property type="evidence" value="ECO:0007669"/>
    <property type="project" value="InterPro"/>
</dbReference>
<dbReference type="InterPro" id="IPR003395">
    <property type="entry name" value="RecF/RecN/SMC_N"/>
</dbReference>
<keyword evidence="3 6" id="KW-0067">ATP-binding</keyword>
<feature type="domain" description="SMC hinge" evidence="8">
    <location>
        <begin position="525"/>
        <end position="590"/>
    </location>
</feature>
<dbReference type="Gene3D" id="3.40.50.300">
    <property type="entry name" value="P-loop containing nucleotide triphosphate hydrolases"/>
    <property type="match status" value="2"/>
</dbReference>
<keyword evidence="4 6" id="KW-0175">Coiled coil</keyword>
<dbReference type="PANTHER" id="PTHR43977">
    <property type="entry name" value="STRUCTURAL MAINTENANCE OF CHROMOSOMES PROTEIN 3"/>
    <property type="match status" value="1"/>
</dbReference>
<feature type="coiled-coil region" evidence="6">
    <location>
        <begin position="298"/>
        <end position="360"/>
    </location>
</feature>
<dbReference type="SUPFAM" id="SSF75553">
    <property type="entry name" value="Smc hinge domain"/>
    <property type="match status" value="1"/>
</dbReference>
<dbReference type="GO" id="GO:0003677">
    <property type="term" value="F:DNA binding"/>
    <property type="evidence" value="ECO:0007669"/>
    <property type="project" value="UniProtKB-UniRule"/>
</dbReference>
<dbReference type="Gene3D" id="1.20.1060.20">
    <property type="match status" value="1"/>
</dbReference>
<name>A0A520XCL5_9DELT</name>
<dbReference type="GO" id="GO:0007062">
    <property type="term" value="P:sister chromatid cohesion"/>
    <property type="evidence" value="ECO:0007669"/>
    <property type="project" value="InterPro"/>
</dbReference>
<comment type="function">
    <text evidence="6">Required for chromosome condensation and partitioning.</text>
</comment>
<keyword evidence="2 6" id="KW-0547">Nucleotide-binding</keyword>
<dbReference type="InterPro" id="IPR011890">
    <property type="entry name" value="SMC_prok"/>
</dbReference>
<dbReference type="GO" id="GO:0016887">
    <property type="term" value="F:ATP hydrolysis activity"/>
    <property type="evidence" value="ECO:0007669"/>
    <property type="project" value="InterPro"/>
</dbReference>
<feature type="coiled-coil region" evidence="6">
    <location>
        <begin position="410"/>
        <end position="486"/>
    </location>
</feature>
<comment type="domain">
    <text evidence="6">Contains large globular domains required for ATP hydrolysis at each terminus and a third globular domain forming a flexible hinge near the middle of the molecule. These domains are separated by coiled-coil structures.</text>
</comment>
<protein>
    <recommendedName>
        <fullName evidence="6">Chromosome partition protein Smc</fullName>
    </recommendedName>
</protein>
<comment type="subcellular location">
    <subcellularLocation>
        <location evidence="6">Cytoplasm</location>
    </subcellularLocation>
</comment>
<proteinExistence type="inferred from homology"/>
<dbReference type="InterPro" id="IPR010935">
    <property type="entry name" value="SMC_hinge"/>
</dbReference>
<evidence type="ECO:0000256" key="6">
    <source>
        <dbReference type="HAMAP-Rule" id="MF_01894"/>
    </source>
</evidence>
<dbReference type="HAMAP" id="MF_01894">
    <property type="entry name" value="Smc_prok"/>
    <property type="match status" value="1"/>
</dbReference>
<keyword evidence="1 6" id="KW-0963">Cytoplasm</keyword>
<dbReference type="GO" id="GO:0007059">
    <property type="term" value="P:chromosome segregation"/>
    <property type="evidence" value="ECO:0007669"/>
    <property type="project" value="UniProtKB-UniRule"/>
</dbReference>
<dbReference type="GO" id="GO:0005737">
    <property type="term" value="C:cytoplasm"/>
    <property type="evidence" value="ECO:0007669"/>
    <property type="project" value="UniProtKB-SubCell"/>
</dbReference>
<dbReference type="InterPro" id="IPR027417">
    <property type="entry name" value="P-loop_NTPase"/>
</dbReference>
<dbReference type="PIRSF" id="PIRSF005719">
    <property type="entry name" value="SMC"/>
    <property type="match status" value="1"/>
</dbReference>
<evidence type="ECO:0000256" key="2">
    <source>
        <dbReference type="ARBA" id="ARBA00022741"/>
    </source>
</evidence>
<evidence type="ECO:0000313" key="9">
    <source>
        <dbReference type="EMBL" id="RZV38953.1"/>
    </source>
</evidence>
<evidence type="ECO:0000259" key="8">
    <source>
        <dbReference type="Pfam" id="PF06470"/>
    </source>
</evidence>
<feature type="coiled-coil region" evidence="6">
    <location>
        <begin position="168"/>
        <end position="262"/>
    </location>
</feature>
<dbReference type="InterPro" id="IPR024704">
    <property type="entry name" value="SMC"/>
</dbReference>
<feature type="binding site" evidence="6">
    <location>
        <begin position="32"/>
        <end position="39"/>
    </location>
    <ligand>
        <name>ATP</name>
        <dbReference type="ChEBI" id="CHEBI:30616"/>
    </ligand>
</feature>
<dbReference type="NCBIfam" id="TIGR02168">
    <property type="entry name" value="SMC_prok_B"/>
    <property type="match status" value="1"/>
</dbReference>
<reference evidence="9 10" key="1">
    <citation type="submission" date="2019-01" db="EMBL/GenBank/DDBJ databases">
        <title>Insights into ecological role of a new deltaproteobacterial order Candidatus Sinidesulfobacterales (Sva0485) by metagenomics and metatranscriptomics.</title>
        <authorList>
            <person name="Tan S."/>
            <person name="Liu J."/>
            <person name="Fang Y."/>
            <person name="Hedlund B."/>
            <person name="Lian Z.-H."/>
            <person name="Huang L.-Y."/>
            <person name="Li J.-T."/>
            <person name="Huang L.-N."/>
            <person name="Li W.-J."/>
            <person name="Jiang H.-C."/>
            <person name="Dong H.-L."/>
            <person name="Shu W.-S."/>
        </authorList>
    </citation>
    <scope>NUCLEOTIDE SEQUENCE [LARGE SCALE GENOMIC DNA]</scope>
    <source>
        <strain evidence="9">AP4</strain>
    </source>
</reference>
<comment type="subunit">
    <text evidence="6">Homodimer.</text>
</comment>
<keyword evidence="5 6" id="KW-0238">DNA-binding</keyword>
<evidence type="ECO:0000256" key="3">
    <source>
        <dbReference type="ARBA" id="ARBA00022840"/>
    </source>
</evidence>
<dbReference type="EMBL" id="SHMQ01000013">
    <property type="protein sequence ID" value="RZV38953.1"/>
    <property type="molecule type" value="Genomic_DNA"/>
</dbReference>
<gene>
    <name evidence="6 9" type="primary">smc</name>
    <name evidence="9" type="ORF">EVJ48_05520</name>
</gene>